<gene>
    <name evidence="2" type="ORF">EKH79_13490</name>
</gene>
<comment type="caution">
    <text evidence="2">The sequence shown here is derived from an EMBL/GenBank/DDBJ whole genome shotgun (WGS) entry which is preliminary data.</text>
</comment>
<dbReference type="Pfam" id="PF07484">
    <property type="entry name" value="Collar"/>
    <property type="match status" value="1"/>
</dbReference>
<sequence length="168" mass="17426">MAEVFIGQVMLSGYNFAPRGFALCNGQTLPIAQNNALFALLGVQFGGNGVSTFMLPDLRGRTPLGSNANYPVGTVAGVENVSLTTQTLPQHTHLGYGTTVAGTERNPVNNFYGSVASEALYAPASGSQVSLNAATLSTTGGGQPHANMQPFSVINFCIALNGVFPSRN</sequence>
<dbReference type="SUPFAM" id="SSF88874">
    <property type="entry name" value="Receptor-binding domain of short tail fibre protein gp12"/>
    <property type="match status" value="1"/>
</dbReference>
<dbReference type="Proteomes" id="UP000267077">
    <property type="component" value="Unassembled WGS sequence"/>
</dbReference>
<dbReference type="EMBL" id="RYZR01000006">
    <property type="protein sequence ID" value="RUL63399.1"/>
    <property type="molecule type" value="Genomic_DNA"/>
</dbReference>
<organism evidence="2 3">
    <name type="scientific">Dyella dinghuensis</name>
    <dbReference type="NCBI Taxonomy" id="1920169"/>
    <lineage>
        <taxon>Bacteria</taxon>
        <taxon>Pseudomonadati</taxon>
        <taxon>Pseudomonadota</taxon>
        <taxon>Gammaproteobacteria</taxon>
        <taxon>Lysobacterales</taxon>
        <taxon>Rhodanobacteraceae</taxon>
        <taxon>Dyella</taxon>
    </lineage>
</organism>
<dbReference type="InterPro" id="IPR011083">
    <property type="entry name" value="Phage_tail_collar_dom"/>
</dbReference>
<dbReference type="Gene3D" id="3.90.1340.10">
    <property type="entry name" value="Phage tail collar domain"/>
    <property type="match status" value="1"/>
</dbReference>
<name>A0A432LS44_9GAMM</name>
<dbReference type="InterPro" id="IPR037053">
    <property type="entry name" value="Phage_tail_collar_dom_sf"/>
</dbReference>
<reference evidence="2 3" key="1">
    <citation type="submission" date="2018-12" db="EMBL/GenBank/DDBJ databases">
        <title>Dyella dinghuensis sp. nov. DHOA06 and Dyella choica sp. nov. 4M-K27, isolated from forest soil.</title>
        <authorList>
            <person name="Qiu L.-H."/>
            <person name="Gao Z.-H."/>
        </authorList>
    </citation>
    <scope>NUCLEOTIDE SEQUENCE [LARGE SCALE GENOMIC DNA]</scope>
    <source>
        <strain evidence="2 3">DHOA06</strain>
    </source>
</reference>
<dbReference type="OrthoDB" id="9810174at2"/>
<accession>A0A432LS44</accession>
<dbReference type="RefSeq" id="WP_126674334.1">
    <property type="nucleotide sequence ID" value="NZ_RYZR01000006.1"/>
</dbReference>
<feature type="domain" description="Phage tail collar" evidence="1">
    <location>
        <begin position="7"/>
        <end position="63"/>
    </location>
</feature>
<evidence type="ECO:0000259" key="1">
    <source>
        <dbReference type="Pfam" id="PF07484"/>
    </source>
</evidence>
<keyword evidence="3" id="KW-1185">Reference proteome</keyword>
<proteinExistence type="predicted"/>
<evidence type="ECO:0000313" key="2">
    <source>
        <dbReference type="EMBL" id="RUL63399.1"/>
    </source>
</evidence>
<protein>
    <submittedName>
        <fullName evidence="2">Phage tail protein</fullName>
    </submittedName>
</protein>
<dbReference type="AlphaFoldDB" id="A0A432LS44"/>
<evidence type="ECO:0000313" key="3">
    <source>
        <dbReference type="Proteomes" id="UP000267077"/>
    </source>
</evidence>